<name>A0A7D5ZHV8_9NEIS</name>
<sequence>MASKRLAGTCFVKVGGQQIRIKGGLEAPLNDKKREPVMDSAGVAGYKESPIAPVVKVTALVTQLDKDKLANDDDLSIQAEFADGTIYTLGGAWLSNEASVKGDEGEVELEFTGMRGNWQ</sequence>
<dbReference type="KEGG" id="cfon:HZU75_04185"/>
<evidence type="ECO:0000313" key="2">
    <source>
        <dbReference type="Proteomes" id="UP000510822"/>
    </source>
</evidence>
<dbReference type="InterPro" id="IPR019596">
    <property type="entry name" value="Phage_Mu_GpM_tail_tub"/>
</dbReference>
<dbReference type="AlphaFoldDB" id="A0A7D5ZHV8"/>
<organism evidence="1 2">
    <name type="scientific">Chitinibacter fontanus</name>
    <dbReference type="NCBI Taxonomy" id="1737446"/>
    <lineage>
        <taxon>Bacteria</taxon>
        <taxon>Pseudomonadati</taxon>
        <taxon>Pseudomonadota</taxon>
        <taxon>Betaproteobacteria</taxon>
        <taxon>Neisseriales</taxon>
        <taxon>Chitinibacteraceae</taxon>
        <taxon>Chitinibacter</taxon>
    </lineage>
</organism>
<protein>
    <submittedName>
        <fullName evidence="1">Phage tail tube protein</fullName>
    </submittedName>
</protein>
<dbReference type="Proteomes" id="UP000510822">
    <property type="component" value="Chromosome"/>
</dbReference>
<dbReference type="Pfam" id="PF10618">
    <property type="entry name" value="Tail_tube"/>
    <property type="match status" value="1"/>
</dbReference>
<accession>A0A7D5ZHV8</accession>
<dbReference type="RefSeq" id="WP_180307924.1">
    <property type="nucleotide sequence ID" value="NZ_CP058952.1"/>
</dbReference>
<gene>
    <name evidence="1" type="ORF">HZU75_04185</name>
</gene>
<evidence type="ECO:0000313" key="1">
    <source>
        <dbReference type="EMBL" id="QLI80790.1"/>
    </source>
</evidence>
<reference evidence="1 2" key="1">
    <citation type="journal article" date="2016" name="Int. J. Syst. Evol. Microbiol.">
        <title>Chitinibacter fontanus sp. nov., isolated from a spring.</title>
        <authorList>
            <person name="Sheu S.Y."/>
            <person name="Li Y.S."/>
            <person name="Young C.C."/>
            <person name="Chen W.M."/>
        </authorList>
    </citation>
    <scope>NUCLEOTIDE SEQUENCE [LARGE SCALE GENOMIC DNA]</scope>
    <source>
        <strain evidence="1 2">STM-7</strain>
    </source>
</reference>
<dbReference type="EMBL" id="CP058952">
    <property type="protein sequence ID" value="QLI80790.1"/>
    <property type="molecule type" value="Genomic_DNA"/>
</dbReference>
<keyword evidence="2" id="KW-1185">Reference proteome</keyword>
<proteinExistence type="predicted"/>